<dbReference type="PANTHER" id="PTHR32285">
    <property type="entry name" value="PROTEIN TRICHOME BIREFRINGENCE-LIKE 9-RELATED"/>
    <property type="match status" value="1"/>
</dbReference>
<dbReference type="GO" id="GO:0016413">
    <property type="term" value="F:O-acetyltransferase activity"/>
    <property type="evidence" value="ECO:0007669"/>
    <property type="project" value="InterPro"/>
</dbReference>
<evidence type="ECO:0000313" key="2">
    <source>
        <dbReference type="Proteomes" id="UP000027265"/>
    </source>
</evidence>
<keyword evidence="2" id="KW-1185">Reference proteome</keyword>
<dbReference type="EMBL" id="KL197724">
    <property type="protein sequence ID" value="KDQ55677.1"/>
    <property type="molecule type" value="Genomic_DNA"/>
</dbReference>
<evidence type="ECO:0000313" key="1">
    <source>
        <dbReference type="EMBL" id="KDQ55677.1"/>
    </source>
</evidence>
<sequence>MVDRDDALKFAGWEGCAADREFYWHLGSDTPEQWDRFPNVSSWSWTPEEGCDVRPLHNGQFVRDLVETGGWLLLGDSMTENHFFSLSCILYPHVIATPNYTENPYYDRAWAQHLYLSPSSPLVSALSFPPGFDITITPLVTFRRIDLLLSQPELVGLHHKLHADEESLTDNYTLFSDETTWNMSPSEYMPIFLAPLPEANYGTLIVSTGGHWTTTLFQGYRDESLTSSGYGILNLLSFFRESMDLFASMVQKAINEDRVRQAVQAKGAGRRVVERKVVARAYLPGHEDCHSWREPWSVYKPFVWNWYNWAWIGDFNRVFEEVLSKPDYPNVHFLPIDTPALLRPDAHATGDCLHIMTGTGVMEGWSHYIWHFVTKELPAKYGM</sequence>
<dbReference type="InParanoid" id="A0A067PWM2"/>
<dbReference type="PANTHER" id="PTHR32285:SF48">
    <property type="entry name" value="PROTEIN TRICHOME BIREFRINGENCE-LIKE 19"/>
    <property type="match status" value="1"/>
</dbReference>
<dbReference type="InterPro" id="IPR029962">
    <property type="entry name" value="TBL"/>
</dbReference>
<dbReference type="STRING" id="933084.A0A067PWM2"/>
<dbReference type="OrthoDB" id="630188at2759"/>
<proteinExistence type="predicted"/>
<organism evidence="1 2">
    <name type="scientific">Jaapia argillacea MUCL 33604</name>
    <dbReference type="NCBI Taxonomy" id="933084"/>
    <lineage>
        <taxon>Eukaryota</taxon>
        <taxon>Fungi</taxon>
        <taxon>Dikarya</taxon>
        <taxon>Basidiomycota</taxon>
        <taxon>Agaricomycotina</taxon>
        <taxon>Agaricomycetes</taxon>
        <taxon>Agaricomycetidae</taxon>
        <taxon>Jaapiales</taxon>
        <taxon>Jaapiaceae</taxon>
        <taxon>Jaapia</taxon>
    </lineage>
</organism>
<gene>
    <name evidence="1" type="ORF">JAAARDRAFT_133460</name>
</gene>
<dbReference type="HOGENOM" id="CLU_039311_0_0_1"/>
<accession>A0A067PWM2</accession>
<name>A0A067PWM2_9AGAM</name>
<dbReference type="Proteomes" id="UP000027265">
    <property type="component" value="Unassembled WGS sequence"/>
</dbReference>
<dbReference type="AlphaFoldDB" id="A0A067PWM2"/>
<protein>
    <submittedName>
        <fullName evidence="1">Uncharacterized protein</fullName>
    </submittedName>
</protein>
<reference evidence="2" key="1">
    <citation type="journal article" date="2014" name="Proc. Natl. Acad. Sci. U.S.A.">
        <title>Extensive sampling of basidiomycete genomes demonstrates inadequacy of the white-rot/brown-rot paradigm for wood decay fungi.</title>
        <authorList>
            <person name="Riley R."/>
            <person name="Salamov A.A."/>
            <person name="Brown D.W."/>
            <person name="Nagy L.G."/>
            <person name="Floudas D."/>
            <person name="Held B.W."/>
            <person name="Levasseur A."/>
            <person name="Lombard V."/>
            <person name="Morin E."/>
            <person name="Otillar R."/>
            <person name="Lindquist E.A."/>
            <person name="Sun H."/>
            <person name="LaButti K.M."/>
            <person name="Schmutz J."/>
            <person name="Jabbour D."/>
            <person name="Luo H."/>
            <person name="Baker S.E."/>
            <person name="Pisabarro A.G."/>
            <person name="Walton J.D."/>
            <person name="Blanchette R.A."/>
            <person name="Henrissat B."/>
            <person name="Martin F."/>
            <person name="Cullen D."/>
            <person name="Hibbett D.S."/>
            <person name="Grigoriev I.V."/>
        </authorList>
    </citation>
    <scope>NUCLEOTIDE SEQUENCE [LARGE SCALE GENOMIC DNA]</scope>
    <source>
        <strain evidence="2">MUCL 33604</strain>
    </source>
</reference>